<comment type="function">
    <text evidence="3">Aquaglyceroporin that may modulate the water content and osmolytes during anhydrobiosis.</text>
</comment>
<feature type="transmembrane region" description="Helical" evidence="4">
    <location>
        <begin position="105"/>
        <end position="128"/>
    </location>
</feature>
<evidence type="ECO:0000256" key="1">
    <source>
        <dbReference type="ARBA" id="ARBA00006175"/>
    </source>
</evidence>
<organism evidence="5 6">
    <name type="scientific">Allacma fusca</name>
    <dbReference type="NCBI Taxonomy" id="39272"/>
    <lineage>
        <taxon>Eukaryota</taxon>
        <taxon>Metazoa</taxon>
        <taxon>Ecdysozoa</taxon>
        <taxon>Arthropoda</taxon>
        <taxon>Hexapoda</taxon>
        <taxon>Collembola</taxon>
        <taxon>Symphypleona</taxon>
        <taxon>Sminthuridae</taxon>
        <taxon>Allacma</taxon>
    </lineage>
</organism>
<dbReference type="GO" id="GO:0015254">
    <property type="term" value="F:glycerol channel activity"/>
    <property type="evidence" value="ECO:0007669"/>
    <property type="project" value="TreeGrafter"/>
</dbReference>
<dbReference type="PROSITE" id="PS00221">
    <property type="entry name" value="MIP"/>
    <property type="match status" value="1"/>
</dbReference>
<dbReference type="GO" id="GO:0016323">
    <property type="term" value="C:basolateral plasma membrane"/>
    <property type="evidence" value="ECO:0007669"/>
    <property type="project" value="TreeGrafter"/>
</dbReference>
<keyword evidence="4" id="KW-1133">Transmembrane helix</keyword>
<dbReference type="GO" id="GO:0015250">
    <property type="term" value="F:water channel activity"/>
    <property type="evidence" value="ECO:0007669"/>
    <property type="project" value="TreeGrafter"/>
</dbReference>
<gene>
    <name evidence="5" type="ORF">AFUS01_LOCUS34908</name>
</gene>
<proteinExistence type="inferred from homology"/>
<evidence type="ECO:0000256" key="2">
    <source>
        <dbReference type="ARBA" id="ARBA00022448"/>
    </source>
</evidence>
<keyword evidence="4" id="KW-0472">Membrane</keyword>
<dbReference type="EMBL" id="CAJVCH010533919">
    <property type="protein sequence ID" value="CAG7824766.1"/>
    <property type="molecule type" value="Genomic_DNA"/>
</dbReference>
<feature type="transmembrane region" description="Helical" evidence="4">
    <location>
        <begin position="157"/>
        <end position="175"/>
    </location>
</feature>
<dbReference type="PANTHER" id="PTHR43829:SF9">
    <property type="entry name" value="AQUAPORIN-9"/>
    <property type="match status" value="1"/>
</dbReference>
<comment type="caution">
    <text evidence="5">The sequence shown here is derived from an EMBL/GenBank/DDBJ whole genome shotgun (WGS) entry which is preliminary data.</text>
</comment>
<dbReference type="InterPro" id="IPR000425">
    <property type="entry name" value="MIP"/>
</dbReference>
<reference evidence="5" key="1">
    <citation type="submission" date="2021-06" db="EMBL/GenBank/DDBJ databases">
        <authorList>
            <person name="Hodson N. C."/>
            <person name="Mongue J. A."/>
            <person name="Jaron S. K."/>
        </authorList>
    </citation>
    <scope>NUCLEOTIDE SEQUENCE</scope>
</reference>
<name>A0A8J2L1R5_9HEXA</name>
<keyword evidence="2" id="KW-0813">Transport</keyword>
<dbReference type="PANTHER" id="PTHR43829">
    <property type="entry name" value="AQUAPORIN OR AQUAGLYCEROPORIN RELATED"/>
    <property type="match status" value="1"/>
</dbReference>
<dbReference type="OrthoDB" id="3222at2759"/>
<dbReference type="AlphaFoldDB" id="A0A8J2L1R5"/>
<evidence type="ECO:0000256" key="4">
    <source>
        <dbReference type="SAM" id="Phobius"/>
    </source>
</evidence>
<feature type="transmembrane region" description="Helical" evidence="4">
    <location>
        <begin position="240"/>
        <end position="262"/>
    </location>
</feature>
<feature type="transmembrane region" description="Helical" evidence="4">
    <location>
        <begin position="62"/>
        <end position="84"/>
    </location>
</feature>
<dbReference type="Pfam" id="PF00230">
    <property type="entry name" value="MIP"/>
    <property type="match status" value="1"/>
</dbReference>
<sequence>MGKGKSFVTPLCAIARRKFRIRNEFIREAMSECLGDTLVGTYAVGGAIQHFLQPGNDSIQPIFGALFGLMTAILISGGASGAHLNPAVTFGLALAGEISWLKVPLYWLAQILGAYFGAGIAVATYSWVAEQNGSSFSNFYPASVFSPVVDTPFANGILDQVVTTSILMLAVMAVIDQRNMGVPKHMIAFFFCLIVSGIAMCYGYNAGAVINPARDLGPRLMALTVGYSVDQIFTANGSHWWMVGIVGPIIGAVIGTIMYILLIGSHLDDLDEELEDGNVTKSNDNNINYYNNGFRKQRPEEFTQNIVTLNPPQENLPQFQQHKHPRNNQDFQIHARVEGDSSCDRKTNETAHEAKLKFGIRIVLRV</sequence>
<keyword evidence="4" id="KW-0812">Transmembrane</keyword>
<evidence type="ECO:0000313" key="6">
    <source>
        <dbReference type="Proteomes" id="UP000708208"/>
    </source>
</evidence>
<keyword evidence="6" id="KW-1185">Reference proteome</keyword>
<evidence type="ECO:0000313" key="5">
    <source>
        <dbReference type="EMBL" id="CAG7824766.1"/>
    </source>
</evidence>
<evidence type="ECO:0000256" key="3">
    <source>
        <dbReference type="ARBA" id="ARBA00045280"/>
    </source>
</evidence>
<comment type="similarity">
    <text evidence="1">Belongs to the MIP/aquaporin (TC 1.A.8) family.</text>
</comment>
<evidence type="ECO:0008006" key="7">
    <source>
        <dbReference type="Google" id="ProtNLM"/>
    </source>
</evidence>
<dbReference type="InterPro" id="IPR022357">
    <property type="entry name" value="MIP_CS"/>
</dbReference>
<dbReference type="Proteomes" id="UP000708208">
    <property type="component" value="Unassembled WGS sequence"/>
</dbReference>
<dbReference type="InterPro" id="IPR050363">
    <property type="entry name" value="MIP/Aquaporin"/>
</dbReference>
<accession>A0A8J2L1R5</accession>
<feature type="transmembrane region" description="Helical" evidence="4">
    <location>
        <begin position="187"/>
        <end position="210"/>
    </location>
</feature>
<protein>
    <recommendedName>
        <fullName evidence="7">Aquaporin</fullName>
    </recommendedName>
</protein>